<evidence type="ECO:0000256" key="1">
    <source>
        <dbReference type="ARBA" id="ARBA00037226"/>
    </source>
</evidence>
<dbReference type="InterPro" id="IPR036314">
    <property type="entry name" value="SOD_C_sf"/>
</dbReference>
<dbReference type="GO" id="GO:0046872">
    <property type="term" value="F:metal ion binding"/>
    <property type="evidence" value="ECO:0007669"/>
    <property type="project" value="InterPro"/>
</dbReference>
<dbReference type="SUPFAM" id="SSF54719">
    <property type="entry name" value="Fe,Mn superoxide dismutase (SOD), C-terminal domain"/>
    <property type="match status" value="1"/>
</dbReference>
<evidence type="ECO:0000313" key="5">
    <source>
        <dbReference type="Proteomes" id="UP001212997"/>
    </source>
</evidence>
<comment type="caution">
    <text evidence="4">The sequence shown here is derived from an EMBL/GenBank/DDBJ whole genome shotgun (WGS) entry which is preliminary data.</text>
</comment>
<name>A0AAD5V412_9APHY</name>
<keyword evidence="5" id="KW-1185">Reference proteome</keyword>
<feature type="domain" description="Manganese/iron superoxide dismutase C-terminal" evidence="3">
    <location>
        <begin position="4"/>
        <end position="56"/>
    </location>
</feature>
<dbReference type="Gene3D" id="3.55.40.20">
    <property type="entry name" value="Iron/manganese superoxide dismutase, C-terminal domain"/>
    <property type="match status" value="1"/>
</dbReference>
<dbReference type="GO" id="GO:0005737">
    <property type="term" value="C:cytoplasm"/>
    <property type="evidence" value="ECO:0007669"/>
    <property type="project" value="TreeGrafter"/>
</dbReference>
<evidence type="ECO:0000313" key="4">
    <source>
        <dbReference type="EMBL" id="KAJ3483711.1"/>
    </source>
</evidence>
<protein>
    <recommendedName>
        <fullName evidence="3">Manganese/iron superoxide dismutase C-terminal domain-containing protein</fullName>
    </recommendedName>
</protein>
<dbReference type="GO" id="GO:0004784">
    <property type="term" value="F:superoxide dismutase activity"/>
    <property type="evidence" value="ECO:0007669"/>
    <property type="project" value="InterPro"/>
</dbReference>
<gene>
    <name evidence="4" type="ORF">NLI96_g6125</name>
</gene>
<dbReference type="Proteomes" id="UP001212997">
    <property type="component" value="Unassembled WGS sequence"/>
</dbReference>
<dbReference type="AlphaFoldDB" id="A0AAD5V412"/>
<dbReference type="PANTHER" id="PTHR43595">
    <property type="entry name" value="37S RIBOSOMAL PROTEIN S26, MITOCHONDRIAL"/>
    <property type="match status" value="1"/>
</dbReference>
<evidence type="ECO:0000256" key="2">
    <source>
        <dbReference type="SAM" id="MobiDB-lite"/>
    </source>
</evidence>
<accession>A0AAD5V412</accession>
<organism evidence="4 5">
    <name type="scientific">Meripilus lineatus</name>
    <dbReference type="NCBI Taxonomy" id="2056292"/>
    <lineage>
        <taxon>Eukaryota</taxon>
        <taxon>Fungi</taxon>
        <taxon>Dikarya</taxon>
        <taxon>Basidiomycota</taxon>
        <taxon>Agaricomycotina</taxon>
        <taxon>Agaricomycetes</taxon>
        <taxon>Polyporales</taxon>
        <taxon>Meripilaceae</taxon>
        <taxon>Meripilus</taxon>
    </lineage>
</organism>
<dbReference type="EMBL" id="JANAWD010000217">
    <property type="protein sequence ID" value="KAJ3483711.1"/>
    <property type="molecule type" value="Genomic_DNA"/>
</dbReference>
<comment type="function">
    <text evidence="1">Component of the mitochondrial ribosome (mitoribosome), a dedicated translation machinery responsible for the synthesis of mitochondrial genome-encoded proteins, including at least some of the essential transmembrane subunits of the mitochondrial respiratory chain. The mitoribosomes are attached to the mitochondrial inner membrane and translation products are cotranslationally integrated into the membrane.</text>
</comment>
<sequence>MSVELNYRIRHEFGSVEQLKSTVGATALGMFSSGWIWLVCDQQGSLAVFPTFGTGTLLIRSRQKVYEDRGSGSVVGEIVGELPSALGGSAKSSSGPSSSSSKPHSSAPPPAPSSPASGVSHHIPPLHPSTPSRTFSTSSPALDELVAVSLLDEEAGLADRGSRLVNQLKVGRKLYPLLCLSVHERVWVDAGYGVWGKEEYAKRFWSVVDWEKVSLAYKKFFSTGRY</sequence>
<dbReference type="PANTHER" id="PTHR43595:SF2">
    <property type="entry name" value="SMALL RIBOSOMAL SUBUNIT PROTEIN MS42"/>
    <property type="match status" value="1"/>
</dbReference>
<evidence type="ECO:0000259" key="3">
    <source>
        <dbReference type="Pfam" id="PF02777"/>
    </source>
</evidence>
<feature type="region of interest" description="Disordered" evidence="2">
    <location>
        <begin position="86"/>
        <end position="137"/>
    </location>
</feature>
<dbReference type="InterPro" id="IPR019832">
    <property type="entry name" value="Mn/Fe_SOD_C"/>
</dbReference>
<dbReference type="Pfam" id="PF02777">
    <property type="entry name" value="Sod_Fe_C"/>
    <property type="match status" value="1"/>
</dbReference>
<feature type="compositionally biased region" description="Low complexity" evidence="2">
    <location>
        <begin position="86"/>
        <end position="105"/>
    </location>
</feature>
<reference evidence="4" key="1">
    <citation type="submission" date="2022-07" db="EMBL/GenBank/DDBJ databases">
        <title>Genome Sequence of Physisporinus lineatus.</title>
        <authorList>
            <person name="Buettner E."/>
        </authorList>
    </citation>
    <scope>NUCLEOTIDE SEQUENCE</scope>
    <source>
        <strain evidence="4">VT162</strain>
    </source>
</reference>
<proteinExistence type="predicted"/>